<accession>A0A261RW92</accession>
<dbReference type="PANTHER" id="PTHR30146:SF153">
    <property type="entry name" value="LACTOSE OPERON REPRESSOR"/>
    <property type="match status" value="1"/>
</dbReference>
<dbReference type="SUPFAM" id="SSF47413">
    <property type="entry name" value="lambda repressor-like DNA-binding domains"/>
    <property type="match status" value="1"/>
</dbReference>
<keyword evidence="2" id="KW-0238">DNA-binding</keyword>
<dbReference type="InterPro" id="IPR028082">
    <property type="entry name" value="Peripla_BP_I"/>
</dbReference>
<dbReference type="GO" id="GO:0003700">
    <property type="term" value="F:DNA-binding transcription factor activity"/>
    <property type="evidence" value="ECO:0007669"/>
    <property type="project" value="TreeGrafter"/>
</dbReference>
<evidence type="ECO:0000313" key="7">
    <source>
        <dbReference type="Proteomes" id="UP000216354"/>
    </source>
</evidence>
<gene>
    <name evidence="6" type="ORF">CAL27_08085</name>
    <name evidence="5" type="ORF">CEG14_21715</name>
</gene>
<dbReference type="InterPro" id="IPR046335">
    <property type="entry name" value="LacI/GalR-like_sensor"/>
</dbReference>
<proteinExistence type="predicted"/>
<reference evidence="5 8" key="2">
    <citation type="submission" date="2017-05" db="EMBL/GenBank/DDBJ databases">
        <title>Complete and WGS of Bordetella genogroups.</title>
        <authorList>
            <person name="Spilker T."/>
            <person name="LiPuma J."/>
        </authorList>
    </citation>
    <scope>NUCLEOTIDE SEQUENCE [LARGE SCALE GENOMIC DNA]</scope>
    <source>
        <strain evidence="5 8">AU17610</strain>
    </source>
</reference>
<dbReference type="InterPro" id="IPR000843">
    <property type="entry name" value="HTH_LacI"/>
</dbReference>
<comment type="caution">
    <text evidence="5">The sequence shown here is derived from an EMBL/GenBank/DDBJ whole genome shotgun (WGS) entry which is preliminary data.</text>
</comment>
<dbReference type="SMART" id="SM00354">
    <property type="entry name" value="HTH_LACI"/>
    <property type="match status" value="1"/>
</dbReference>
<dbReference type="Pfam" id="PF00356">
    <property type="entry name" value="LacI"/>
    <property type="match status" value="1"/>
</dbReference>
<dbReference type="RefSeq" id="WP_094828573.1">
    <property type="nucleotide sequence ID" value="NZ_NEVL01000005.1"/>
</dbReference>
<evidence type="ECO:0000256" key="2">
    <source>
        <dbReference type="ARBA" id="ARBA00023125"/>
    </source>
</evidence>
<dbReference type="PROSITE" id="PS50932">
    <property type="entry name" value="HTH_LACI_2"/>
    <property type="match status" value="1"/>
</dbReference>
<protein>
    <submittedName>
        <fullName evidence="5">LacI family transcriptional regulator</fullName>
    </submittedName>
</protein>
<dbReference type="SUPFAM" id="SSF53822">
    <property type="entry name" value="Periplasmic binding protein-like I"/>
    <property type="match status" value="1"/>
</dbReference>
<dbReference type="CDD" id="cd01545">
    <property type="entry name" value="PBP1_SalR"/>
    <property type="match status" value="1"/>
</dbReference>
<dbReference type="AlphaFoldDB" id="A0A261RW92"/>
<reference evidence="6 7" key="1">
    <citation type="submission" date="2017-05" db="EMBL/GenBank/DDBJ databases">
        <title>Complete and WGS of Bordetella genogroups.</title>
        <authorList>
            <person name="Spilker T."/>
            <person name="Lipuma J."/>
        </authorList>
    </citation>
    <scope>NUCLEOTIDE SEQUENCE [LARGE SCALE GENOMIC DNA]</scope>
    <source>
        <strain evidence="6 7">AU9795</strain>
    </source>
</reference>
<dbReference type="Proteomes" id="UP000217005">
    <property type="component" value="Unassembled WGS sequence"/>
</dbReference>
<feature type="domain" description="HTH lacI-type" evidence="4">
    <location>
        <begin position="10"/>
        <end position="64"/>
    </location>
</feature>
<evidence type="ECO:0000259" key="4">
    <source>
        <dbReference type="PROSITE" id="PS50932"/>
    </source>
</evidence>
<dbReference type="PANTHER" id="PTHR30146">
    <property type="entry name" value="LACI-RELATED TRANSCRIPTIONAL REPRESSOR"/>
    <property type="match status" value="1"/>
</dbReference>
<dbReference type="Gene3D" id="1.10.260.40">
    <property type="entry name" value="lambda repressor-like DNA-binding domains"/>
    <property type="match status" value="1"/>
</dbReference>
<dbReference type="Proteomes" id="UP000216354">
    <property type="component" value="Unassembled WGS sequence"/>
</dbReference>
<keyword evidence="1" id="KW-0805">Transcription regulation</keyword>
<name>A0A261RW92_9BORD</name>
<keyword evidence="3" id="KW-0804">Transcription</keyword>
<evidence type="ECO:0000313" key="6">
    <source>
        <dbReference type="EMBL" id="OZI66048.1"/>
    </source>
</evidence>
<dbReference type="PROSITE" id="PS00356">
    <property type="entry name" value="HTH_LACI_1"/>
    <property type="match status" value="1"/>
</dbReference>
<dbReference type="EMBL" id="NEVL01000005">
    <property type="protein sequence ID" value="OZI29334.1"/>
    <property type="molecule type" value="Genomic_DNA"/>
</dbReference>
<dbReference type="Gene3D" id="3.40.50.2300">
    <property type="match status" value="2"/>
</dbReference>
<dbReference type="EMBL" id="NEVR01000002">
    <property type="protein sequence ID" value="OZI66048.1"/>
    <property type="molecule type" value="Genomic_DNA"/>
</dbReference>
<dbReference type="Pfam" id="PF13377">
    <property type="entry name" value="Peripla_BP_3"/>
    <property type="match status" value="1"/>
</dbReference>
<evidence type="ECO:0000313" key="8">
    <source>
        <dbReference type="Proteomes" id="UP000217005"/>
    </source>
</evidence>
<dbReference type="PRINTS" id="PR00036">
    <property type="entry name" value="HTHLACI"/>
</dbReference>
<sequence length="340" mass="36349">MKNSRASGSVTVDDVAAHAGVSIKTVSRVLNNEPNISPKTRAHVQAAMAELKYQPNPWARRLASKRSDLVVLLYDNPSDNYLINVQHGALDACRQYFHSLLLHPVDYRSPALADDVLQLARQRACAGLVLTPPVCDVPALIQALDASDIPFVRLAPFTPSARGLSVHTPDRHAAREMTAHLIASGHRRIGYVKGHPDHGAAHERLLGFRDAMTAAGIAVDESLIEQGLHSFDSGVQAGRRLLAHGQRPSAIFAGNDDMAAGVLYAAHGAGVSVPTQLSVAGYDDTPLSQQTWPALTTLRQPIKAMAFAAVEQLVSRTPDGASRTLDFALVVRDSTGPALA</sequence>
<evidence type="ECO:0000256" key="3">
    <source>
        <dbReference type="ARBA" id="ARBA00023163"/>
    </source>
</evidence>
<dbReference type="CDD" id="cd01392">
    <property type="entry name" value="HTH_LacI"/>
    <property type="match status" value="1"/>
</dbReference>
<organism evidence="5 8">
    <name type="scientific">Bordetella genomosp. 1</name>
    <dbReference type="NCBI Taxonomy" id="1395607"/>
    <lineage>
        <taxon>Bacteria</taxon>
        <taxon>Pseudomonadati</taxon>
        <taxon>Pseudomonadota</taxon>
        <taxon>Betaproteobacteria</taxon>
        <taxon>Burkholderiales</taxon>
        <taxon>Alcaligenaceae</taxon>
        <taxon>Bordetella</taxon>
    </lineage>
</organism>
<evidence type="ECO:0000313" key="5">
    <source>
        <dbReference type="EMBL" id="OZI29334.1"/>
    </source>
</evidence>
<dbReference type="OrthoDB" id="8770794at2"/>
<dbReference type="GO" id="GO:0000976">
    <property type="term" value="F:transcription cis-regulatory region binding"/>
    <property type="evidence" value="ECO:0007669"/>
    <property type="project" value="TreeGrafter"/>
</dbReference>
<evidence type="ECO:0000256" key="1">
    <source>
        <dbReference type="ARBA" id="ARBA00023015"/>
    </source>
</evidence>
<dbReference type="InterPro" id="IPR010982">
    <property type="entry name" value="Lambda_DNA-bd_dom_sf"/>
</dbReference>
<keyword evidence="7" id="KW-1185">Reference proteome</keyword>